<proteinExistence type="predicted"/>
<dbReference type="SUPFAM" id="SSF52540">
    <property type="entry name" value="P-loop containing nucleoside triphosphate hydrolases"/>
    <property type="match status" value="1"/>
</dbReference>
<organism evidence="2 3">
    <name type="scientific">Rotaria socialis</name>
    <dbReference type="NCBI Taxonomy" id="392032"/>
    <lineage>
        <taxon>Eukaryota</taxon>
        <taxon>Metazoa</taxon>
        <taxon>Spiralia</taxon>
        <taxon>Gnathifera</taxon>
        <taxon>Rotifera</taxon>
        <taxon>Eurotatoria</taxon>
        <taxon>Bdelloidea</taxon>
        <taxon>Philodinida</taxon>
        <taxon>Philodinidae</taxon>
        <taxon>Rotaria</taxon>
    </lineage>
</organism>
<evidence type="ECO:0008006" key="4">
    <source>
        <dbReference type="Google" id="ProtNLM"/>
    </source>
</evidence>
<accession>A0A820RHD7</accession>
<sequence>MCAQRTTSSDSTSKHGLILLGNSGVGKSFLGNVILGRDVFEHECSSGSVTHETEFEDYAVGRDVFEHECSSGSVTHETEFEDYAVGNASYAVFNIPGLIEADQEAVDRNKTEIYKAFQQRPNSVVAYVFTGGSGGRIRDEDVVGFKAISAAYNFQPDSLLLIVNDLPLNRSPKYEGETAIKLEGLVNIPSARICFLDRITKTELRSSERVGSANSNASEKKHVVDKLEKKLLGAKNMLKQYSASIEKRAPSLGKFLHPSQKQTEREKMRQKLIEAIIQCTPQVHEKHAEIQLTVDELKSLTEESKKAQQKMEQELLKRQADIAAQQRKFDDMKRQLEEQPREIHYYHKKIIEGLVDAVSDDFEICVIS</sequence>
<feature type="coiled-coil region" evidence="1">
    <location>
        <begin position="290"/>
        <end position="317"/>
    </location>
</feature>
<keyword evidence="1" id="KW-0175">Coiled coil</keyword>
<protein>
    <recommendedName>
        <fullName evidence="4">G domain-containing protein</fullName>
    </recommendedName>
</protein>
<dbReference type="Gene3D" id="1.20.1170.10">
    <property type="match status" value="1"/>
</dbReference>
<evidence type="ECO:0000313" key="2">
    <source>
        <dbReference type="EMBL" id="CAF4439148.1"/>
    </source>
</evidence>
<reference evidence="2" key="1">
    <citation type="submission" date="2021-02" db="EMBL/GenBank/DDBJ databases">
        <authorList>
            <person name="Nowell W R."/>
        </authorList>
    </citation>
    <scope>NUCLEOTIDE SEQUENCE</scope>
</reference>
<dbReference type="InterPro" id="IPR027417">
    <property type="entry name" value="P-loop_NTPase"/>
</dbReference>
<evidence type="ECO:0000256" key="1">
    <source>
        <dbReference type="SAM" id="Coils"/>
    </source>
</evidence>
<dbReference type="AlphaFoldDB" id="A0A820RHD7"/>
<gene>
    <name evidence="2" type="ORF">TSG867_LOCUS16029</name>
</gene>
<comment type="caution">
    <text evidence="2">The sequence shown here is derived from an EMBL/GenBank/DDBJ whole genome shotgun (WGS) entry which is preliminary data.</text>
</comment>
<name>A0A820RHD7_9BILA</name>
<dbReference type="Gene3D" id="3.40.50.300">
    <property type="entry name" value="P-loop containing nucleotide triphosphate hydrolases"/>
    <property type="match status" value="1"/>
</dbReference>
<dbReference type="EMBL" id="CAJOBQ010000960">
    <property type="protein sequence ID" value="CAF4439148.1"/>
    <property type="molecule type" value="Genomic_DNA"/>
</dbReference>
<dbReference type="Proteomes" id="UP000663862">
    <property type="component" value="Unassembled WGS sequence"/>
</dbReference>
<evidence type="ECO:0000313" key="3">
    <source>
        <dbReference type="Proteomes" id="UP000663862"/>
    </source>
</evidence>